<feature type="compositionally biased region" description="Polar residues" evidence="7">
    <location>
        <begin position="1"/>
        <end position="13"/>
    </location>
</feature>
<name>A0A4Y4E7Q7_CELCE</name>
<feature type="transmembrane region" description="Helical" evidence="6">
    <location>
        <begin position="167"/>
        <end position="191"/>
    </location>
</feature>
<evidence type="ECO:0000256" key="1">
    <source>
        <dbReference type="ARBA" id="ARBA00004141"/>
    </source>
</evidence>
<evidence type="ECO:0000313" key="10">
    <source>
        <dbReference type="Proteomes" id="UP000316659"/>
    </source>
</evidence>
<dbReference type="GO" id="GO:0046677">
    <property type="term" value="P:response to antibiotic"/>
    <property type="evidence" value="ECO:0007669"/>
    <property type="project" value="UniProtKB-KW"/>
</dbReference>
<evidence type="ECO:0000256" key="2">
    <source>
        <dbReference type="ARBA" id="ARBA00022692"/>
    </source>
</evidence>
<evidence type="ECO:0000256" key="5">
    <source>
        <dbReference type="ARBA" id="ARBA00023251"/>
    </source>
</evidence>
<keyword evidence="6" id="KW-0813">Transport</keyword>
<organism evidence="9 10">
    <name type="scientific">Cellulosimicrobium cellulans</name>
    <name type="common">Arthrobacter luteus</name>
    <dbReference type="NCBI Taxonomy" id="1710"/>
    <lineage>
        <taxon>Bacteria</taxon>
        <taxon>Bacillati</taxon>
        <taxon>Actinomycetota</taxon>
        <taxon>Actinomycetes</taxon>
        <taxon>Micrococcales</taxon>
        <taxon>Promicromonosporaceae</taxon>
        <taxon>Cellulosimicrobium</taxon>
    </lineage>
</organism>
<dbReference type="PIRSF" id="PIRSF006648">
    <property type="entry name" value="DrrB"/>
    <property type="match status" value="1"/>
</dbReference>
<protein>
    <recommendedName>
        <fullName evidence="6">Transport permease protein</fullName>
    </recommendedName>
</protein>
<feature type="transmembrane region" description="Helical" evidence="6">
    <location>
        <begin position="90"/>
        <end position="113"/>
    </location>
</feature>
<sequence>MSTVDIAPTSVTPPQSPTRPRARRGLGAFARDTGIVLVRELRPVVHDPFSVLFGLVQPIVFLALFGPLLVGSLGGTTTGQEVLGGNVWQWFVPSILVMTTLFGTTTTGANLLVELQTGAHERMLVAPLSRASLLVGRALKEMVPIVAQSVVVVLVMLPFGFELHPAGAVVGLALLAVFGVGIGSLSYALALAVRKQDWMFWVVQQTLIFPLMILSGMLLPLETGPRWMQVASDVNPLRYVVDAERALFAGDLTASVVAWGWVAAAVTAAVGLAVGIRTMVRTTD</sequence>
<dbReference type="InterPro" id="IPR013525">
    <property type="entry name" value="ABC2_TM"/>
</dbReference>
<keyword evidence="5" id="KW-0046">Antibiotic resistance</keyword>
<dbReference type="EMBL" id="BJNZ01000031">
    <property type="protein sequence ID" value="GED11538.1"/>
    <property type="molecule type" value="Genomic_DNA"/>
</dbReference>
<dbReference type="GO" id="GO:0043190">
    <property type="term" value="C:ATP-binding cassette (ABC) transporter complex"/>
    <property type="evidence" value="ECO:0007669"/>
    <property type="project" value="InterPro"/>
</dbReference>
<gene>
    <name evidence="9" type="ORF">CCE02nite_35370</name>
</gene>
<feature type="transmembrane region" description="Helical" evidence="6">
    <location>
        <begin position="142"/>
        <end position="161"/>
    </location>
</feature>
<feature type="transmembrane region" description="Helical" evidence="6">
    <location>
        <begin position="256"/>
        <end position="276"/>
    </location>
</feature>
<comment type="caution">
    <text evidence="9">The sequence shown here is derived from an EMBL/GenBank/DDBJ whole genome shotgun (WGS) entry which is preliminary data.</text>
</comment>
<evidence type="ECO:0000256" key="4">
    <source>
        <dbReference type="ARBA" id="ARBA00023136"/>
    </source>
</evidence>
<accession>A0A4Y4E7Q7</accession>
<evidence type="ECO:0000256" key="3">
    <source>
        <dbReference type="ARBA" id="ARBA00022989"/>
    </source>
</evidence>
<evidence type="ECO:0000256" key="7">
    <source>
        <dbReference type="SAM" id="MobiDB-lite"/>
    </source>
</evidence>
<dbReference type="PROSITE" id="PS51012">
    <property type="entry name" value="ABC_TM2"/>
    <property type="match status" value="1"/>
</dbReference>
<dbReference type="PANTHER" id="PTHR43229">
    <property type="entry name" value="NODULATION PROTEIN J"/>
    <property type="match status" value="1"/>
</dbReference>
<dbReference type="RefSeq" id="WP_141390943.1">
    <property type="nucleotide sequence ID" value="NZ_BJNZ01000031.1"/>
</dbReference>
<proteinExistence type="inferred from homology"/>
<dbReference type="Pfam" id="PF01061">
    <property type="entry name" value="ABC2_membrane"/>
    <property type="match status" value="1"/>
</dbReference>
<feature type="domain" description="ABC transmembrane type-2" evidence="8">
    <location>
        <begin position="49"/>
        <end position="282"/>
    </location>
</feature>
<evidence type="ECO:0000313" key="9">
    <source>
        <dbReference type="EMBL" id="GED11538.1"/>
    </source>
</evidence>
<feature type="transmembrane region" description="Helical" evidence="6">
    <location>
        <begin position="198"/>
        <end position="219"/>
    </location>
</feature>
<evidence type="ECO:0000256" key="6">
    <source>
        <dbReference type="RuleBase" id="RU361157"/>
    </source>
</evidence>
<dbReference type="AlphaFoldDB" id="A0A4Y4E7Q7"/>
<dbReference type="Proteomes" id="UP000316659">
    <property type="component" value="Unassembled WGS sequence"/>
</dbReference>
<dbReference type="InterPro" id="IPR000412">
    <property type="entry name" value="ABC_2_transport"/>
</dbReference>
<comment type="subcellular location">
    <subcellularLocation>
        <location evidence="6">Cell membrane</location>
        <topology evidence="6">Multi-pass membrane protein</topology>
    </subcellularLocation>
    <subcellularLocation>
        <location evidence="1">Membrane</location>
        <topology evidence="1">Multi-pass membrane protein</topology>
    </subcellularLocation>
</comment>
<feature type="region of interest" description="Disordered" evidence="7">
    <location>
        <begin position="1"/>
        <end position="24"/>
    </location>
</feature>
<dbReference type="InterPro" id="IPR051784">
    <property type="entry name" value="Nod_factor_ABC_transporter"/>
</dbReference>
<keyword evidence="3 6" id="KW-1133">Transmembrane helix</keyword>
<reference evidence="9 10" key="1">
    <citation type="submission" date="2019-06" db="EMBL/GenBank/DDBJ databases">
        <title>Whole genome shotgun sequence of Cellulosimicrobium cellulans NBRC 15516.</title>
        <authorList>
            <person name="Hosoyama A."/>
            <person name="Uohara A."/>
            <person name="Ohji S."/>
            <person name="Ichikawa N."/>
        </authorList>
    </citation>
    <scope>NUCLEOTIDE SEQUENCE [LARGE SCALE GENOMIC DNA]</scope>
    <source>
        <strain evidence="9 10">NBRC 15516</strain>
    </source>
</reference>
<dbReference type="GO" id="GO:0140359">
    <property type="term" value="F:ABC-type transporter activity"/>
    <property type="evidence" value="ECO:0007669"/>
    <property type="project" value="InterPro"/>
</dbReference>
<comment type="similarity">
    <text evidence="6">Belongs to the ABC-2 integral membrane protein family.</text>
</comment>
<evidence type="ECO:0000259" key="8">
    <source>
        <dbReference type="PROSITE" id="PS51012"/>
    </source>
</evidence>
<keyword evidence="6" id="KW-1003">Cell membrane</keyword>
<dbReference type="PANTHER" id="PTHR43229:SF2">
    <property type="entry name" value="NODULATION PROTEIN J"/>
    <property type="match status" value="1"/>
</dbReference>
<keyword evidence="4 6" id="KW-0472">Membrane</keyword>
<dbReference type="InterPro" id="IPR047817">
    <property type="entry name" value="ABC2_TM_bact-type"/>
</dbReference>
<feature type="transmembrane region" description="Helical" evidence="6">
    <location>
        <begin position="49"/>
        <end position="70"/>
    </location>
</feature>
<keyword evidence="2 6" id="KW-0812">Transmembrane</keyword>